<proteinExistence type="predicted"/>
<dbReference type="EMBL" id="NBSK02000009">
    <property type="protein sequence ID" value="KAJ0187013.1"/>
    <property type="molecule type" value="Genomic_DNA"/>
</dbReference>
<dbReference type="PANTHER" id="PTHR32166:SF81">
    <property type="entry name" value="OS06G0658400 PROTEIN"/>
    <property type="match status" value="1"/>
</dbReference>
<feature type="compositionally biased region" description="Polar residues" evidence="1">
    <location>
        <begin position="1"/>
        <end position="28"/>
    </location>
</feature>
<sequence length="721" mass="82246">MAFGRNANTPADSETQGNTHISETQADYNINVDDEVQQTQQRSTIPEGKDASRPLLEEVTFCGAGNSKNARGSKQWVCNHCKGKFTSSYTRIHVHFFGPAVGKTADIRRCPIMVKDQRKRESLRKKVTEAENSGVAKCLKNSVLSKNASSRKRIEESFGILERNVVDLKIVRGLCANGIPFNILRNPQFLEMISAIKNAPDGYKPPSCEKARTVLLDECVRDVEKELTPIKDTWITQRVSIVSDGWSNVKHNPLINVLTVNSRGATFMYAEDFSGVEKSGVEISKFLVGAIDNIGPSNVLQVVTDNAANCKAAGREIERIHKHIFWSPCCVHTLNLIFKDLAKEFYWLEETYKRGKGIVKYFINHTHALSFFRENSTLELLKVAKTRFASHYIVLHRLIECREALSTTIVLNSWREWVKNGDEATRIVGSKIVDTVKDDQFWDDVENILAITKPIFLLLKFCDGEGPKMGEIYERMDSMLGEIKDVMRENKYASYYPQVEKIVLDRWEKMTIPLHCLGFALNPKFYDKHYLEKLAPDGMARKAPNQDKEIVLGVMEAFDRIAESEKEAKILQEQFVKFHMKKGIYSMTSTQIDAVTMDGIDWWAIYGSETPELADVAKRVFSQPISSSSTERNWSTYSYIHNVKRNRLNCKRADKLVFIHSNIRLLSHFSESYKSGPLKKWDINPESDYIEGSSARLEEMTWENLDEESVENGKGKRQRLD</sequence>
<organism evidence="4 5">
    <name type="scientific">Lactuca sativa</name>
    <name type="common">Garden lettuce</name>
    <dbReference type="NCBI Taxonomy" id="4236"/>
    <lineage>
        <taxon>Eukaryota</taxon>
        <taxon>Viridiplantae</taxon>
        <taxon>Streptophyta</taxon>
        <taxon>Embryophyta</taxon>
        <taxon>Tracheophyta</taxon>
        <taxon>Spermatophyta</taxon>
        <taxon>Magnoliopsida</taxon>
        <taxon>eudicotyledons</taxon>
        <taxon>Gunneridae</taxon>
        <taxon>Pentapetalae</taxon>
        <taxon>asterids</taxon>
        <taxon>campanulids</taxon>
        <taxon>Asterales</taxon>
        <taxon>Asteraceae</taxon>
        <taxon>Cichorioideae</taxon>
        <taxon>Cichorieae</taxon>
        <taxon>Lactucinae</taxon>
        <taxon>Lactuca</taxon>
    </lineage>
</organism>
<evidence type="ECO:0000259" key="3">
    <source>
        <dbReference type="Pfam" id="PF05699"/>
    </source>
</evidence>
<protein>
    <recommendedName>
        <fullName evidence="6">DUF659 domain-containing protein</fullName>
    </recommendedName>
</protein>
<name>A0A9R1UHD9_LACSA</name>
<dbReference type="Proteomes" id="UP000235145">
    <property type="component" value="Unassembled WGS sequence"/>
</dbReference>
<comment type="caution">
    <text evidence="4">The sequence shown here is derived from an EMBL/GenBank/DDBJ whole genome shotgun (WGS) entry which is preliminary data.</text>
</comment>
<evidence type="ECO:0000313" key="4">
    <source>
        <dbReference type="EMBL" id="KAJ0187013.1"/>
    </source>
</evidence>
<feature type="domain" description="DUF659" evidence="2">
    <location>
        <begin position="206"/>
        <end position="356"/>
    </location>
</feature>
<dbReference type="InterPro" id="IPR012337">
    <property type="entry name" value="RNaseH-like_sf"/>
</dbReference>
<dbReference type="PANTHER" id="PTHR32166">
    <property type="entry name" value="OSJNBA0013A04.12 PROTEIN"/>
    <property type="match status" value="1"/>
</dbReference>
<dbReference type="GO" id="GO:0046983">
    <property type="term" value="F:protein dimerization activity"/>
    <property type="evidence" value="ECO:0007669"/>
    <property type="project" value="InterPro"/>
</dbReference>
<dbReference type="InterPro" id="IPR008906">
    <property type="entry name" value="HATC_C_dom"/>
</dbReference>
<dbReference type="AlphaFoldDB" id="A0A9R1UHD9"/>
<dbReference type="Pfam" id="PF04937">
    <property type="entry name" value="DUF659"/>
    <property type="match status" value="1"/>
</dbReference>
<evidence type="ECO:0000313" key="5">
    <source>
        <dbReference type="Proteomes" id="UP000235145"/>
    </source>
</evidence>
<evidence type="ECO:0000259" key="2">
    <source>
        <dbReference type="Pfam" id="PF04937"/>
    </source>
</evidence>
<dbReference type="InterPro" id="IPR007021">
    <property type="entry name" value="DUF659"/>
</dbReference>
<feature type="domain" description="HAT C-terminal dimerisation" evidence="3">
    <location>
        <begin position="595"/>
        <end position="663"/>
    </location>
</feature>
<reference evidence="4 5" key="1">
    <citation type="journal article" date="2017" name="Nat. Commun.">
        <title>Genome assembly with in vitro proximity ligation data and whole-genome triplication in lettuce.</title>
        <authorList>
            <person name="Reyes-Chin-Wo S."/>
            <person name="Wang Z."/>
            <person name="Yang X."/>
            <person name="Kozik A."/>
            <person name="Arikit S."/>
            <person name="Song C."/>
            <person name="Xia L."/>
            <person name="Froenicke L."/>
            <person name="Lavelle D.O."/>
            <person name="Truco M.J."/>
            <person name="Xia R."/>
            <person name="Zhu S."/>
            <person name="Xu C."/>
            <person name="Xu H."/>
            <person name="Xu X."/>
            <person name="Cox K."/>
            <person name="Korf I."/>
            <person name="Meyers B.C."/>
            <person name="Michelmore R.W."/>
        </authorList>
    </citation>
    <scope>NUCLEOTIDE SEQUENCE [LARGE SCALE GENOMIC DNA]</scope>
    <source>
        <strain evidence="5">cv. Salinas</strain>
        <tissue evidence="4">Seedlings</tissue>
    </source>
</reference>
<dbReference type="Pfam" id="PF05699">
    <property type="entry name" value="Dimer_Tnp_hAT"/>
    <property type="match status" value="1"/>
</dbReference>
<gene>
    <name evidence="4" type="ORF">LSAT_V11C900476670</name>
</gene>
<evidence type="ECO:0000256" key="1">
    <source>
        <dbReference type="SAM" id="MobiDB-lite"/>
    </source>
</evidence>
<dbReference type="SUPFAM" id="SSF53098">
    <property type="entry name" value="Ribonuclease H-like"/>
    <property type="match status" value="1"/>
</dbReference>
<evidence type="ECO:0008006" key="6">
    <source>
        <dbReference type="Google" id="ProtNLM"/>
    </source>
</evidence>
<feature type="region of interest" description="Disordered" evidence="1">
    <location>
        <begin position="1"/>
        <end position="30"/>
    </location>
</feature>
<accession>A0A9R1UHD9</accession>
<keyword evidence="5" id="KW-1185">Reference proteome</keyword>